<dbReference type="EMBL" id="CP058579">
    <property type="protein sequence ID" value="QLG62835.1"/>
    <property type="molecule type" value="Genomic_DNA"/>
</dbReference>
<dbReference type="RefSeq" id="WP_179269420.1">
    <property type="nucleotide sequence ID" value="NZ_CP058579.1"/>
</dbReference>
<sequence>MSTSEAYELAVQMRPEGIGETQSGLEGVGGQFDETAGSVGDSASEMEGFSQAWAGAMSAIVAGLAVAAAGLLTQVPVIGELMASLVSVIQAVAFQMDGVLRPVITPLADFFYQLSAAIFEAEGIMGTIIGVVASVAAILTTVVGVIAAVGAQLGVFASTGAGVISILGSIASAIGTVVGIIAAAIASIGALAAAVVVAVAAIVAFAAAYLTNFRGVRDKTDAFVADMAAAISGFVSDAVSALAGLAGDALDWMQGMASNIGDVFTDLLDSAREWGASLITRLVEGIRSMMPNLQGMLNQNVVAGVSVGDVVGGIGSGASAAGQAAGSAASQARQFGAQRNVTITNQMDGRRVDRATGRYGKDRGVRRGL</sequence>
<organism evidence="2 3">
    <name type="scientific">Halorarum salinum</name>
    <dbReference type="NCBI Taxonomy" id="2743089"/>
    <lineage>
        <taxon>Archaea</taxon>
        <taxon>Methanobacteriati</taxon>
        <taxon>Methanobacteriota</taxon>
        <taxon>Stenosarchaea group</taxon>
        <taxon>Halobacteria</taxon>
        <taxon>Halobacteriales</taxon>
        <taxon>Haloferacaceae</taxon>
        <taxon>Halorarum</taxon>
    </lineage>
</organism>
<evidence type="ECO:0000313" key="2">
    <source>
        <dbReference type="EMBL" id="QLG62835.1"/>
    </source>
</evidence>
<proteinExistence type="predicted"/>
<reference evidence="2 3" key="1">
    <citation type="submission" date="2020-06" db="EMBL/GenBank/DDBJ databases">
        <title>NJ-3-1, isolated from saline soil.</title>
        <authorList>
            <person name="Cui H.L."/>
            <person name="Shi X."/>
        </authorList>
    </citation>
    <scope>NUCLEOTIDE SEQUENCE [LARGE SCALE GENOMIC DNA]</scope>
    <source>
        <strain evidence="2 3">NJ-3-1</strain>
    </source>
</reference>
<keyword evidence="1" id="KW-0472">Membrane</keyword>
<dbReference type="OrthoDB" id="387057at2157"/>
<name>A0A7D5LCL0_9EURY</name>
<keyword evidence="3" id="KW-1185">Reference proteome</keyword>
<protein>
    <submittedName>
        <fullName evidence="2">Uncharacterized protein</fullName>
    </submittedName>
</protein>
<feature type="transmembrane region" description="Helical" evidence="1">
    <location>
        <begin position="52"/>
        <end position="73"/>
    </location>
</feature>
<keyword evidence="1" id="KW-1133">Transmembrane helix</keyword>
<gene>
    <name evidence="2" type="ORF">HUG12_14300</name>
</gene>
<feature type="transmembrane region" description="Helical" evidence="1">
    <location>
        <begin position="161"/>
        <end position="185"/>
    </location>
</feature>
<evidence type="ECO:0000256" key="1">
    <source>
        <dbReference type="SAM" id="Phobius"/>
    </source>
</evidence>
<dbReference type="KEGG" id="halu:HUG12_14300"/>
<accession>A0A7D5LCL0</accession>
<dbReference type="AlphaFoldDB" id="A0A7D5LCL0"/>
<dbReference type="Proteomes" id="UP000509626">
    <property type="component" value="Chromosome"/>
</dbReference>
<dbReference type="GeneID" id="56038653"/>
<feature type="transmembrane region" description="Helical" evidence="1">
    <location>
        <begin position="191"/>
        <end position="210"/>
    </location>
</feature>
<keyword evidence="1" id="KW-0812">Transmembrane</keyword>
<feature type="transmembrane region" description="Helical" evidence="1">
    <location>
        <begin position="124"/>
        <end position="149"/>
    </location>
</feature>
<evidence type="ECO:0000313" key="3">
    <source>
        <dbReference type="Proteomes" id="UP000509626"/>
    </source>
</evidence>